<feature type="non-terminal residue" evidence="2">
    <location>
        <position position="1"/>
    </location>
</feature>
<dbReference type="Pfam" id="PF01755">
    <property type="entry name" value="Glyco_transf_25"/>
    <property type="match status" value="1"/>
</dbReference>
<dbReference type="EMBL" id="CAJVQB010018665">
    <property type="protein sequence ID" value="CAG8788428.1"/>
    <property type="molecule type" value="Genomic_DNA"/>
</dbReference>
<sequence>RRERLEEISSYLGLDFDYFPAISKNNKQILNRYGSADMNLQQKACYLSHYFLYKQIIDKGYNSVLILEDDADFELNITAVMADIYRDLPASWDMLYLGHCFEGVGEQVGKSSPVHRLYKSMFPMCTHAYAVSYSGVRKLIDLIDPVIPRGTVDYSISVVIEEKKVSSYSIHPQLIVQWKDNSDISGSLDLFFNLLNSTSRFLGY</sequence>
<protein>
    <submittedName>
        <fullName evidence="2">27610_t:CDS:1</fullName>
    </submittedName>
</protein>
<reference evidence="2 3" key="1">
    <citation type="submission" date="2021-06" db="EMBL/GenBank/DDBJ databases">
        <authorList>
            <person name="Kallberg Y."/>
            <person name="Tangrot J."/>
            <person name="Rosling A."/>
        </authorList>
    </citation>
    <scope>NUCLEOTIDE SEQUENCE [LARGE SCALE GENOMIC DNA]</scope>
    <source>
        <strain evidence="2 3">120-4 pot B 10/14</strain>
    </source>
</reference>
<evidence type="ECO:0000313" key="2">
    <source>
        <dbReference type="EMBL" id="CAG8788428.1"/>
    </source>
</evidence>
<name>A0ABN7VNT9_GIGMA</name>
<feature type="domain" description="Glycosyl transferase family 25" evidence="1">
    <location>
        <begin position="1"/>
        <end position="145"/>
    </location>
</feature>
<evidence type="ECO:0000259" key="1">
    <source>
        <dbReference type="Pfam" id="PF01755"/>
    </source>
</evidence>
<evidence type="ECO:0000313" key="3">
    <source>
        <dbReference type="Proteomes" id="UP000789901"/>
    </source>
</evidence>
<dbReference type="CDD" id="cd06532">
    <property type="entry name" value="Glyco_transf_25"/>
    <property type="match status" value="1"/>
</dbReference>
<proteinExistence type="predicted"/>
<gene>
    <name evidence="2" type="ORF">GMARGA_LOCUS20832</name>
</gene>
<comment type="caution">
    <text evidence="2">The sequence shown here is derived from an EMBL/GenBank/DDBJ whole genome shotgun (WGS) entry which is preliminary data.</text>
</comment>
<accession>A0ABN7VNT9</accession>
<dbReference type="Proteomes" id="UP000789901">
    <property type="component" value="Unassembled WGS sequence"/>
</dbReference>
<dbReference type="InterPro" id="IPR002654">
    <property type="entry name" value="Glyco_trans_25"/>
</dbReference>
<organism evidence="2 3">
    <name type="scientific">Gigaspora margarita</name>
    <dbReference type="NCBI Taxonomy" id="4874"/>
    <lineage>
        <taxon>Eukaryota</taxon>
        <taxon>Fungi</taxon>
        <taxon>Fungi incertae sedis</taxon>
        <taxon>Mucoromycota</taxon>
        <taxon>Glomeromycotina</taxon>
        <taxon>Glomeromycetes</taxon>
        <taxon>Diversisporales</taxon>
        <taxon>Gigasporaceae</taxon>
        <taxon>Gigaspora</taxon>
    </lineage>
</organism>
<keyword evidence="3" id="KW-1185">Reference proteome</keyword>